<dbReference type="Proteomes" id="UP000005239">
    <property type="component" value="Unassembled WGS sequence"/>
</dbReference>
<dbReference type="Pfam" id="PF25789">
    <property type="entry name" value="TPR_NAA35"/>
    <property type="match status" value="1"/>
</dbReference>
<comment type="similarity">
    <text evidence="2">Belongs to the MAK10 family.</text>
</comment>
<dbReference type="InterPro" id="IPR057982">
    <property type="entry name" value="TPR_NAA35"/>
</dbReference>
<evidence type="ECO:0000256" key="1">
    <source>
        <dbReference type="ARBA" id="ARBA00004496"/>
    </source>
</evidence>
<feature type="region of interest" description="Disordered" evidence="5">
    <location>
        <begin position="1"/>
        <end position="32"/>
    </location>
</feature>
<evidence type="ECO:0000256" key="5">
    <source>
        <dbReference type="SAM" id="MobiDB-lite"/>
    </source>
</evidence>
<dbReference type="GO" id="GO:0043066">
    <property type="term" value="P:negative regulation of apoptotic process"/>
    <property type="evidence" value="ECO:0000318"/>
    <property type="project" value="GO_Central"/>
</dbReference>
<accession>A0A2A6C9Z5</accession>
<reference evidence="9" key="1">
    <citation type="journal article" date="2008" name="Nat. Genet.">
        <title>The Pristionchus pacificus genome provides a unique perspective on nematode lifestyle and parasitism.</title>
        <authorList>
            <person name="Dieterich C."/>
            <person name="Clifton S.W."/>
            <person name="Schuster L.N."/>
            <person name="Chinwalla A."/>
            <person name="Delehaunty K."/>
            <person name="Dinkelacker I."/>
            <person name="Fulton L."/>
            <person name="Fulton R."/>
            <person name="Godfrey J."/>
            <person name="Minx P."/>
            <person name="Mitreva M."/>
            <person name="Roeseler W."/>
            <person name="Tian H."/>
            <person name="Witte H."/>
            <person name="Yang S.P."/>
            <person name="Wilson R.K."/>
            <person name="Sommer R.J."/>
        </authorList>
    </citation>
    <scope>NUCLEOTIDE SEQUENCE [LARGE SCALE GENOMIC DNA]</scope>
    <source>
        <strain evidence="9">PS312</strain>
    </source>
</reference>
<dbReference type="InterPro" id="IPR057983">
    <property type="entry name" value="NAA35-like_N"/>
</dbReference>
<keyword evidence="3" id="KW-0963">Cytoplasm</keyword>
<accession>A0A8R1URV0</accession>
<comment type="subcellular location">
    <subcellularLocation>
        <location evidence="1">Cytoplasm</location>
    </subcellularLocation>
</comment>
<sequence length="774" mass="86829">MDSTCEGHSSGPDDVTSSTTDDDSVTEKKNPPLAFTEKRIDITQDFLAAASELELGELVMGENFTLHEAMSAIELMDPKMDGGCFRLRVHPTVEDVVAQGWLRGMPDDEVLATVDATFACLVSWMEGAFIAQTLHTNLLMTDPDVLSAACECQPEKEEKDRVAGRTMTALSHGLAHMAILVRHAIGSASVCEEEDFAMQFPVRVSSSLTFDETLDLIKAAEKTLITVGKQLDIAPIIQSNNDRVPVLNAVVDRLAWLRAALEAMQHMIIPRHNMYSKDDDGEPINFRPRLRQAAERLSTAVECATRFHDTVEMGKMAPVGQDGDFGWLTCFIPDLNRRYLPPAFPRKSEFLTRRHGLKQLEKFTRRLYDVATNVPHIVHDLSLIIQYLRSFCELESCALSRSVLQLVLLPNDERVLGETHLMDILKDTIKMQTGAPLMYPGSPSNKSEVVQELFDEFASDAVRVYLCLIQAFGHNSGRQRDKIGIIFDDFANLQLEAERVDQEATIVTGLYAQAHGGDTKGPPIGTHLASFMNIQSLRLIHWYFELGFRLELFAECEYASVWWYMREIVSKWTFSWVDNATKFIYAEYQSDLMKYQKENPKAVKTRTSKLIKMDEKFKKKLANLKNLYTQGEEVVYTGMHMFCVGLQASGKMRIPELLPGQSEKMRYDHRMASLQPFAHPYYVPFPNYKASSGIDVMVLQGATKCFNDAASCFKSAKDALSLHTGDARCLAQARIAGQNSIVCKILASGARPDAKVEFDFSDKGFPFAPTLKLT</sequence>
<dbReference type="PANTHER" id="PTHR21373">
    <property type="entry name" value="GLUCOSE REPRESSIBLE PROTEIN MAK10"/>
    <property type="match status" value="1"/>
</dbReference>
<evidence type="ECO:0000313" key="9">
    <source>
        <dbReference type="Proteomes" id="UP000005239"/>
    </source>
</evidence>
<dbReference type="AlphaFoldDB" id="A0A2A6C9Z5"/>
<proteinExistence type="inferred from homology"/>
<evidence type="ECO:0000256" key="3">
    <source>
        <dbReference type="ARBA" id="ARBA00022490"/>
    </source>
</evidence>
<organism evidence="8 9">
    <name type="scientific">Pristionchus pacificus</name>
    <name type="common">Parasitic nematode worm</name>
    <dbReference type="NCBI Taxonomy" id="54126"/>
    <lineage>
        <taxon>Eukaryota</taxon>
        <taxon>Metazoa</taxon>
        <taxon>Ecdysozoa</taxon>
        <taxon>Nematoda</taxon>
        <taxon>Chromadorea</taxon>
        <taxon>Rhabditida</taxon>
        <taxon>Rhabditina</taxon>
        <taxon>Diplogasteromorpha</taxon>
        <taxon>Diplogasteroidea</taxon>
        <taxon>Neodiplogasteridae</taxon>
        <taxon>Pristionchus</taxon>
    </lineage>
</organism>
<evidence type="ECO:0000259" key="6">
    <source>
        <dbReference type="Pfam" id="PF04112"/>
    </source>
</evidence>
<dbReference type="OrthoDB" id="269405at2759"/>
<dbReference type="InterPro" id="IPR007244">
    <property type="entry name" value="Naa35_N"/>
</dbReference>
<name>A0A2A6C9Z5_PRIPA</name>
<dbReference type="EnsemblMetazoa" id="PPA38974.1">
    <property type="protein sequence ID" value="PPA38974.1"/>
    <property type="gene ID" value="WBGene00277343"/>
</dbReference>
<keyword evidence="9" id="KW-1185">Reference proteome</keyword>
<evidence type="ECO:0000259" key="7">
    <source>
        <dbReference type="Pfam" id="PF25789"/>
    </source>
</evidence>
<dbReference type="Pfam" id="PF04112">
    <property type="entry name" value="Mak10"/>
    <property type="match status" value="1"/>
</dbReference>
<protein>
    <recommendedName>
        <fullName evidence="4">Protein MAK10 homolog</fullName>
    </recommendedName>
</protein>
<evidence type="ECO:0000256" key="4">
    <source>
        <dbReference type="ARBA" id="ARBA00030494"/>
    </source>
</evidence>
<evidence type="ECO:0000256" key="2">
    <source>
        <dbReference type="ARBA" id="ARBA00006289"/>
    </source>
</evidence>
<gene>
    <name evidence="8" type="primary">WBGene00277343</name>
</gene>
<feature type="domain" description="NAA35-like TPR repeats" evidence="7">
    <location>
        <begin position="380"/>
        <end position="761"/>
    </location>
</feature>
<feature type="domain" description="NAA35-like N-terminal" evidence="6">
    <location>
        <begin position="56"/>
        <end position="199"/>
    </location>
</feature>
<reference evidence="8" key="2">
    <citation type="submission" date="2022-06" db="UniProtKB">
        <authorList>
            <consortium name="EnsemblMetazoa"/>
        </authorList>
    </citation>
    <scope>IDENTIFICATION</scope>
    <source>
        <strain evidence="8">PS312</strain>
    </source>
</reference>
<dbReference type="GO" id="GO:0031417">
    <property type="term" value="C:NatC complex"/>
    <property type="evidence" value="ECO:0000318"/>
    <property type="project" value="GO_Central"/>
</dbReference>
<evidence type="ECO:0000313" key="8">
    <source>
        <dbReference type="EnsemblMetazoa" id="PPA38974.1"/>
    </source>
</evidence>
<dbReference type="PANTHER" id="PTHR21373:SF0">
    <property type="entry name" value="N-ALPHA-ACETYLTRANSFERASE 35, NATC AUXILIARY SUBUNIT"/>
    <property type="match status" value="1"/>
</dbReference>